<comment type="caution">
    <text evidence="3">The sequence shown here is derived from an EMBL/GenBank/DDBJ whole genome shotgun (WGS) entry which is preliminary data.</text>
</comment>
<proteinExistence type="predicted"/>
<dbReference type="InterPro" id="IPR029062">
    <property type="entry name" value="Class_I_gatase-like"/>
</dbReference>
<name>A0A923L2J5_9BACI</name>
<dbReference type="EMBL" id="JACOOL010000001">
    <property type="protein sequence ID" value="MBC5635293.1"/>
    <property type="molecule type" value="Genomic_DNA"/>
</dbReference>
<dbReference type="RefSeq" id="WP_186868460.1">
    <property type="nucleotide sequence ID" value="NZ_JACOOL010000001.1"/>
</dbReference>
<feature type="domain" description="DJ-1/PfpI" evidence="2">
    <location>
        <begin position="2"/>
        <end position="181"/>
    </location>
</feature>
<protein>
    <submittedName>
        <fullName evidence="3">DJ-1/PfpI family protein</fullName>
    </submittedName>
</protein>
<dbReference type="CDD" id="cd03139">
    <property type="entry name" value="GATase1_PfpI_2"/>
    <property type="match status" value="1"/>
</dbReference>
<dbReference type="Pfam" id="PF01965">
    <property type="entry name" value="DJ-1_PfpI"/>
    <property type="match status" value="1"/>
</dbReference>
<dbReference type="SUPFAM" id="SSF52317">
    <property type="entry name" value="Class I glutamine amidotransferase-like"/>
    <property type="match status" value="1"/>
</dbReference>
<evidence type="ECO:0000313" key="3">
    <source>
        <dbReference type="EMBL" id="MBC5635293.1"/>
    </source>
</evidence>
<dbReference type="PANTHER" id="PTHR43130">
    <property type="entry name" value="ARAC-FAMILY TRANSCRIPTIONAL REGULATOR"/>
    <property type="match status" value="1"/>
</dbReference>
<dbReference type="Gene3D" id="3.40.50.880">
    <property type="match status" value="1"/>
</dbReference>
<dbReference type="Proteomes" id="UP000637359">
    <property type="component" value="Unassembled WGS sequence"/>
</dbReference>
<dbReference type="InterPro" id="IPR002818">
    <property type="entry name" value="DJ-1/PfpI"/>
</dbReference>
<dbReference type="PANTHER" id="PTHR43130:SF2">
    <property type="entry name" value="DJ-1_PFPI DOMAIN-CONTAINING PROTEIN"/>
    <property type="match status" value="1"/>
</dbReference>
<dbReference type="AlphaFoldDB" id="A0A923L2J5"/>
<feature type="region of interest" description="Disordered" evidence="1">
    <location>
        <begin position="215"/>
        <end position="234"/>
    </location>
</feature>
<feature type="compositionally biased region" description="Polar residues" evidence="1">
    <location>
        <begin position="215"/>
        <end position="233"/>
    </location>
</feature>
<evidence type="ECO:0000313" key="4">
    <source>
        <dbReference type="Proteomes" id="UP000637359"/>
    </source>
</evidence>
<evidence type="ECO:0000259" key="2">
    <source>
        <dbReference type="Pfam" id="PF01965"/>
    </source>
</evidence>
<gene>
    <name evidence="3" type="ORF">H8S33_00510</name>
</gene>
<reference evidence="3" key="1">
    <citation type="submission" date="2020-08" db="EMBL/GenBank/DDBJ databases">
        <title>Genome public.</title>
        <authorList>
            <person name="Liu C."/>
            <person name="Sun Q."/>
        </authorList>
    </citation>
    <scope>NUCLEOTIDE SEQUENCE</scope>
    <source>
        <strain evidence="3">BX22</strain>
    </source>
</reference>
<sequence length="334" mass="35602">MHVQIVLFDGFDLLDAIAPYEVFTSAALYTDKPISVTFVSAEGKRTVPSGDNQVVLQASAKLDINQKGIIVVPGASGTLDPTGMDSIPAKLQQATETDLPRFLEGAMENPDVVLATVCGGSLILAMAGLLEGRHAVTHHLGMKLLGATGAIPIQARVVADQNLITAGGVTSGLDLALYLVESELGPRIAHAVEQLFEYERRGMIWKAEGDTPIVQQQGDQSELPKETSSTQSGDGIDFQGLWDTTISTPVGKMNVLLDLKMENNRIVGTAKQGEEVVTLDNPVLDGDSLTWTMKVTKPIRLTLTFIVTVKGDKMRGIVKAGMLPSSKLVGKLVS</sequence>
<organism evidence="3 4">
    <name type="scientific">Ornithinibacillus hominis</name>
    <dbReference type="NCBI Taxonomy" id="2763055"/>
    <lineage>
        <taxon>Bacteria</taxon>
        <taxon>Bacillati</taxon>
        <taxon>Bacillota</taxon>
        <taxon>Bacilli</taxon>
        <taxon>Bacillales</taxon>
        <taxon>Bacillaceae</taxon>
        <taxon>Ornithinibacillus</taxon>
    </lineage>
</organism>
<keyword evidence="4" id="KW-1185">Reference proteome</keyword>
<accession>A0A923L2J5</accession>
<evidence type="ECO:0000256" key="1">
    <source>
        <dbReference type="SAM" id="MobiDB-lite"/>
    </source>
</evidence>
<dbReference type="InterPro" id="IPR052158">
    <property type="entry name" value="INH-QAR"/>
</dbReference>
<dbReference type="GO" id="GO:0006355">
    <property type="term" value="P:regulation of DNA-templated transcription"/>
    <property type="evidence" value="ECO:0007669"/>
    <property type="project" value="TreeGrafter"/>
</dbReference>